<keyword evidence="2" id="KW-1185">Reference proteome</keyword>
<dbReference type="AlphaFoldDB" id="A0ABD0Y9F1"/>
<comment type="caution">
    <text evidence="1">The sequence shown here is derived from an EMBL/GenBank/DDBJ whole genome shotgun (WGS) entry which is preliminary data.</text>
</comment>
<gene>
    <name evidence="1" type="ORF">AAG570_001646</name>
</gene>
<protein>
    <submittedName>
        <fullName evidence="1">Uncharacterized protein</fullName>
    </submittedName>
</protein>
<sequence length="109" mass="12780">MCFYEKHFVIYGYARYDCSNHRSIVYSALGCAGHCRLHQEGIRPEVQPDLALRRRSQLRQLCDPRNPPLHLLPLRHRIHTSIQVWLTGNYVKTSKDSPKFNSDFKVVEV</sequence>
<accession>A0ABD0Y9F1</accession>
<dbReference type="EMBL" id="JBFDAA010000011">
    <property type="protein sequence ID" value="KAL1123876.1"/>
    <property type="molecule type" value="Genomic_DNA"/>
</dbReference>
<evidence type="ECO:0000313" key="1">
    <source>
        <dbReference type="EMBL" id="KAL1123876.1"/>
    </source>
</evidence>
<organism evidence="1 2">
    <name type="scientific">Ranatra chinensis</name>
    <dbReference type="NCBI Taxonomy" id="642074"/>
    <lineage>
        <taxon>Eukaryota</taxon>
        <taxon>Metazoa</taxon>
        <taxon>Ecdysozoa</taxon>
        <taxon>Arthropoda</taxon>
        <taxon>Hexapoda</taxon>
        <taxon>Insecta</taxon>
        <taxon>Pterygota</taxon>
        <taxon>Neoptera</taxon>
        <taxon>Paraneoptera</taxon>
        <taxon>Hemiptera</taxon>
        <taxon>Heteroptera</taxon>
        <taxon>Panheteroptera</taxon>
        <taxon>Nepomorpha</taxon>
        <taxon>Nepidae</taxon>
        <taxon>Ranatrinae</taxon>
        <taxon>Ranatra</taxon>
    </lineage>
</organism>
<name>A0ABD0Y9F1_9HEMI</name>
<evidence type="ECO:0000313" key="2">
    <source>
        <dbReference type="Proteomes" id="UP001558652"/>
    </source>
</evidence>
<proteinExistence type="predicted"/>
<dbReference type="Proteomes" id="UP001558652">
    <property type="component" value="Unassembled WGS sequence"/>
</dbReference>
<reference evidence="1 2" key="1">
    <citation type="submission" date="2024-07" db="EMBL/GenBank/DDBJ databases">
        <title>Chromosome-level genome assembly of the water stick insect Ranatra chinensis (Heteroptera: Nepidae).</title>
        <authorList>
            <person name="Liu X."/>
        </authorList>
    </citation>
    <scope>NUCLEOTIDE SEQUENCE [LARGE SCALE GENOMIC DNA]</scope>
    <source>
        <strain evidence="1">Cailab_2021Rc</strain>
        <tissue evidence="1">Muscle</tissue>
    </source>
</reference>